<dbReference type="InterPro" id="IPR045109">
    <property type="entry name" value="LSDs-like"/>
</dbReference>
<comment type="similarity">
    <text evidence="2">Belongs to the JARID1 histone demethylase family.</text>
</comment>
<feature type="domain" description="JmjC" evidence="5">
    <location>
        <begin position="34"/>
        <end position="85"/>
    </location>
</feature>
<keyword evidence="7" id="KW-1185">Reference proteome</keyword>
<accession>A0AAD5CXN5</accession>
<comment type="caution">
    <text evidence="6">The sequence shown here is derived from an EMBL/GenBank/DDBJ whole genome shotgun (WGS) entry which is preliminary data.</text>
</comment>
<dbReference type="InterPro" id="IPR003347">
    <property type="entry name" value="JmjC_dom"/>
</dbReference>
<organism evidence="6 7">
    <name type="scientific">Ambrosia artemisiifolia</name>
    <name type="common">Common ragweed</name>
    <dbReference type="NCBI Taxonomy" id="4212"/>
    <lineage>
        <taxon>Eukaryota</taxon>
        <taxon>Viridiplantae</taxon>
        <taxon>Streptophyta</taxon>
        <taxon>Embryophyta</taxon>
        <taxon>Tracheophyta</taxon>
        <taxon>Spermatophyta</taxon>
        <taxon>Magnoliopsida</taxon>
        <taxon>eudicotyledons</taxon>
        <taxon>Gunneridae</taxon>
        <taxon>Pentapetalae</taxon>
        <taxon>asterids</taxon>
        <taxon>campanulids</taxon>
        <taxon>Asterales</taxon>
        <taxon>Asteraceae</taxon>
        <taxon>Asteroideae</taxon>
        <taxon>Heliantheae alliance</taxon>
        <taxon>Heliantheae</taxon>
        <taxon>Ambrosia</taxon>
    </lineage>
</organism>
<dbReference type="AlphaFoldDB" id="A0AAD5CXN5"/>
<protein>
    <recommendedName>
        <fullName evidence="5">JmjC domain-containing protein</fullName>
    </recommendedName>
</protein>
<reference evidence="6" key="1">
    <citation type="submission" date="2022-06" db="EMBL/GenBank/DDBJ databases">
        <title>Uncovering the hologenomic basis of an extraordinary plant invasion.</title>
        <authorList>
            <person name="Bieker V.C."/>
            <person name="Martin M.D."/>
            <person name="Gilbert T."/>
            <person name="Hodgins K."/>
            <person name="Battlay P."/>
            <person name="Petersen B."/>
            <person name="Wilson J."/>
        </authorList>
    </citation>
    <scope>NUCLEOTIDE SEQUENCE</scope>
    <source>
        <strain evidence="6">AA19_3_7</strain>
        <tissue evidence="6">Leaf</tissue>
    </source>
</reference>
<keyword evidence="4" id="KW-0539">Nucleus</keyword>
<evidence type="ECO:0000259" key="5">
    <source>
        <dbReference type="Pfam" id="PF02373"/>
    </source>
</evidence>
<dbReference type="SUPFAM" id="SSF51197">
    <property type="entry name" value="Clavaminate synthase-like"/>
    <property type="match status" value="1"/>
</dbReference>
<proteinExistence type="inferred from homology"/>
<dbReference type="Gene3D" id="2.60.120.650">
    <property type="entry name" value="Cupin"/>
    <property type="match status" value="1"/>
</dbReference>
<dbReference type="GO" id="GO:0000785">
    <property type="term" value="C:chromatin"/>
    <property type="evidence" value="ECO:0007669"/>
    <property type="project" value="TreeGrafter"/>
</dbReference>
<dbReference type="GO" id="GO:0032454">
    <property type="term" value="F:histone H3K9 demethylase activity"/>
    <property type="evidence" value="ECO:0007669"/>
    <property type="project" value="InterPro"/>
</dbReference>
<dbReference type="GO" id="GO:0006357">
    <property type="term" value="P:regulation of transcription by RNA polymerase II"/>
    <property type="evidence" value="ECO:0007669"/>
    <property type="project" value="TreeGrafter"/>
</dbReference>
<evidence type="ECO:0000256" key="3">
    <source>
        <dbReference type="ARBA" id="ARBA00022723"/>
    </source>
</evidence>
<dbReference type="GO" id="GO:0031490">
    <property type="term" value="F:chromatin DNA binding"/>
    <property type="evidence" value="ECO:0007669"/>
    <property type="project" value="TreeGrafter"/>
</dbReference>
<evidence type="ECO:0000256" key="4">
    <source>
        <dbReference type="ARBA" id="ARBA00023242"/>
    </source>
</evidence>
<dbReference type="GO" id="GO:0046872">
    <property type="term" value="F:metal ion binding"/>
    <property type="evidence" value="ECO:0007669"/>
    <property type="project" value="UniProtKB-KW"/>
</dbReference>
<comment type="subcellular location">
    <subcellularLocation>
        <location evidence="1">Nucleus</location>
    </subcellularLocation>
</comment>
<feature type="non-terminal residue" evidence="6">
    <location>
        <position position="1"/>
    </location>
</feature>
<evidence type="ECO:0000313" key="7">
    <source>
        <dbReference type="Proteomes" id="UP001206925"/>
    </source>
</evidence>
<evidence type="ECO:0000256" key="2">
    <source>
        <dbReference type="ARBA" id="ARBA00006801"/>
    </source>
</evidence>
<evidence type="ECO:0000313" key="6">
    <source>
        <dbReference type="EMBL" id="KAI7750243.1"/>
    </source>
</evidence>
<gene>
    <name evidence="6" type="ORF">M8C21_015420</name>
</gene>
<sequence>MVEEVSTVDDVMTNSEDLDWADGGVCILLLEVVHPIHDLTFYLTVNHKKRLKEELGVEPWTVVQKLGDTVFIPAGCANQVRNLKILVQTKSGIGRMIMPLLNYSLTDYELWRSIIVRWQTLLQCQTVVHLQTLLLLKTPIRDKKFRIWLKGTKPTLGQNTNHHWMRK</sequence>
<dbReference type="PANTHER" id="PTHR12549:SF11">
    <property type="entry name" value="LYSINE-SPECIFIC DEMETHYLASE JMJ25"/>
    <property type="match status" value="1"/>
</dbReference>
<dbReference type="PANTHER" id="PTHR12549">
    <property type="entry name" value="JMJC DOMAIN-CONTAINING HISTONE DEMETHYLATION PROTEIN"/>
    <property type="match status" value="1"/>
</dbReference>
<dbReference type="Pfam" id="PF02373">
    <property type="entry name" value="JmjC"/>
    <property type="match status" value="1"/>
</dbReference>
<evidence type="ECO:0000256" key="1">
    <source>
        <dbReference type="ARBA" id="ARBA00004123"/>
    </source>
</evidence>
<dbReference type="EMBL" id="JAMZMK010006181">
    <property type="protein sequence ID" value="KAI7750243.1"/>
    <property type="molecule type" value="Genomic_DNA"/>
</dbReference>
<name>A0AAD5CXN5_AMBAR</name>
<dbReference type="Proteomes" id="UP001206925">
    <property type="component" value="Unassembled WGS sequence"/>
</dbReference>
<dbReference type="GO" id="GO:0003712">
    <property type="term" value="F:transcription coregulator activity"/>
    <property type="evidence" value="ECO:0007669"/>
    <property type="project" value="TreeGrafter"/>
</dbReference>
<keyword evidence="3" id="KW-0479">Metal-binding</keyword>
<dbReference type="GO" id="GO:0000118">
    <property type="term" value="C:histone deacetylase complex"/>
    <property type="evidence" value="ECO:0007669"/>
    <property type="project" value="TreeGrafter"/>
</dbReference>